<comment type="caution">
    <text evidence="2">The sequence shown here is derived from an EMBL/GenBank/DDBJ whole genome shotgun (WGS) entry which is preliminary data.</text>
</comment>
<evidence type="ECO:0000313" key="2">
    <source>
        <dbReference type="EMBL" id="PKZ13999.1"/>
    </source>
</evidence>
<dbReference type="AlphaFoldDB" id="A0A2I1M1N8"/>
<feature type="compositionally biased region" description="Polar residues" evidence="1">
    <location>
        <begin position="16"/>
        <end position="33"/>
    </location>
</feature>
<feature type="region of interest" description="Disordered" evidence="1">
    <location>
        <begin position="1"/>
        <end position="72"/>
    </location>
</feature>
<evidence type="ECO:0000256" key="1">
    <source>
        <dbReference type="SAM" id="MobiDB-lite"/>
    </source>
</evidence>
<gene>
    <name evidence="2" type="ORF">CYJ32_07620</name>
</gene>
<organism evidence="2 3">
    <name type="scientific">Alloscardovia omnicolens</name>
    <dbReference type="NCBI Taxonomy" id="419015"/>
    <lineage>
        <taxon>Bacteria</taxon>
        <taxon>Bacillati</taxon>
        <taxon>Actinomycetota</taxon>
        <taxon>Actinomycetes</taxon>
        <taxon>Bifidobacteriales</taxon>
        <taxon>Bifidobacteriaceae</taxon>
        <taxon>Alloscardovia</taxon>
    </lineage>
</organism>
<name>A0A2I1M1N8_9BIFI</name>
<dbReference type="Proteomes" id="UP000242263">
    <property type="component" value="Unassembled WGS sequence"/>
</dbReference>
<feature type="compositionally biased region" description="Basic and acidic residues" evidence="1">
    <location>
        <begin position="59"/>
        <end position="72"/>
    </location>
</feature>
<dbReference type="RefSeq" id="WP_101541615.1">
    <property type="nucleotide sequence ID" value="NZ_PKGU01000007.1"/>
</dbReference>
<proteinExistence type="predicted"/>
<reference evidence="2 3" key="1">
    <citation type="submission" date="2017-12" db="EMBL/GenBank/DDBJ databases">
        <title>Phylogenetic diversity of female urinary microbiome.</title>
        <authorList>
            <person name="Thomas-White K."/>
            <person name="Wolfe A.J."/>
        </authorList>
    </citation>
    <scope>NUCLEOTIDE SEQUENCE [LARGE SCALE GENOMIC DNA]</scope>
    <source>
        <strain evidence="2 3">UMB0064</strain>
    </source>
</reference>
<accession>A0A2I1M1N8</accession>
<dbReference type="EMBL" id="PKGU01000007">
    <property type="protein sequence ID" value="PKZ13999.1"/>
    <property type="molecule type" value="Genomic_DNA"/>
</dbReference>
<sequence>MNGNTTSAALKAMSTPADTGETTSTSEQAQDVQGEQIVAEETIILNDTTTDSTDTQDSETEHKPLSQEPVEKQAEAYKSLARKHEKRSVENYKMLKQVQEQYEAKTVENAMLKARLNHPELTEEDFKACPALTAEGIEEWVTSQMAFLERHQANNENVSTTATTTQKVDDTAQALNRAGGPQPTQVATTREQAYKTGVEETKRLINARKNNPLFKKN</sequence>
<protein>
    <submittedName>
        <fullName evidence="2">Uncharacterized protein</fullName>
    </submittedName>
</protein>
<evidence type="ECO:0000313" key="3">
    <source>
        <dbReference type="Proteomes" id="UP000242263"/>
    </source>
</evidence>